<feature type="compositionally biased region" description="Pro residues" evidence="1">
    <location>
        <begin position="300"/>
        <end position="311"/>
    </location>
</feature>
<dbReference type="Gene3D" id="3.50.4.10">
    <property type="entry name" value="Hepatocyte Growth Factor"/>
    <property type="match status" value="1"/>
</dbReference>
<comment type="caution">
    <text evidence="4">The sequence shown here is derived from an EMBL/GenBank/DDBJ whole genome shotgun (WGS) entry which is preliminary data.</text>
</comment>
<keyword evidence="2" id="KW-0812">Transmembrane</keyword>
<evidence type="ECO:0000259" key="3">
    <source>
        <dbReference type="PROSITE" id="PS50948"/>
    </source>
</evidence>
<proteinExistence type="predicted"/>
<keyword evidence="5" id="KW-1185">Reference proteome</keyword>
<dbReference type="AlphaFoldDB" id="A0AAN6LQR9"/>
<feature type="transmembrane region" description="Helical" evidence="2">
    <location>
        <begin position="319"/>
        <end position="341"/>
    </location>
</feature>
<name>A0AAN6LQR9_9PLEO</name>
<feature type="region of interest" description="Disordered" evidence="1">
    <location>
        <begin position="291"/>
        <end position="318"/>
    </location>
</feature>
<dbReference type="Proteomes" id="UP001280581">
    <property type="component" value="Unassembled WGS sequence"/>
</dbReference>
<keyword evidence="2" id="KW-1133">Transmembrane helix</keyword>
<dbReference type="PROSITE" id="PS50948">
    <property type="entry name" value="PAN"/>
    <property type="match status" value="1"/>
</dbReference>
<evidence type="ECO:0000313" key="5">
    <source>
        <dbReference type="Proteomes" id="UP001280581"/>
    </source>
</evidence>
<dbReference type="Pfam" id="PF00024">
    <property type="entry name" value="PAN_1"/>
    <property type="match status" value="1"/>
</dbReference>
<dbReference type="EMBL" id="WVTA01000016">
    <property type="protein sequence ID" value="KAK3201373.1"/>
    <property type="molecule type" value="Genomic_DNA"/>
</dbReference>
<gene>
    <name evidence="4" type="ORF">GRF29_185g776880</name>
</gene>
<accession>A0AAN6LQR9</accession>
<feature type="domain" description="Apple" evidence="3">
    <location>
        <begin position="10"/>
        <end position="95"/>
    </location>
</feature>
<evidence type="ECO:0000313" key="4">
    <source>
        <dbReference type="EMBL" id="KAK3201373.1"/>
    </source>
</evidence>
<sequence length="416" mass="44447">MSSASSAKSCKTYSSSEGLNFTLYCDQDAKGAGDIGSVGAKSVEECMDLCAAKVPGFCAAASFDSKKEICFFKSRNITAEDAKPGDGITLGVAFAKQLEPIPLSCTANQTSENGLDFSVYCNQDLKGSDMPKENRTHADTFGDCLDHCSTLHPLCTGVLWDSTLGLGWRNCLPKQDGKDNRKSSASTKGLQVGVANFGNATNEDCRANSNGTATTGNDVAFKLTCGEDRFGSDIKMQHADSYQDCIDICDKHTGDKCIGVVHDSKMVNGYENCYLKSAIGVATPDKDGYTFALRQDAPSPSDPSDPAPKPEPSSSTSKAWIAGPVIGVLAAVILLLGFLWWRRKRGGKKDEEVQAPSYQEMDAQSTVTYGRNELANNQPQNEKHPELGGHVFRHEMGNEGHQGVAELPAGIPGGKQ</sequence>
<evidence type="ECO:0000256" key="1">
    <source>
        <dbReference type="SAM" id="MobiDB-lite"/>
    </source>
</evidence>
<feature type="compositionally biased region" description="Basic and acidic residues" evidence="1">
    <location>
        <begin position="381"/>
        <end position="394"/>
    </location>
</feature>
<keyword evidence="2" id="KW-0472">Membrane</keyword>
<dbReference type="InterPro" id="IPR003609">
    <property type="entry name" value="Pan_app"/>
</dbReference>
<reference evidence="4 5" key="1">
    <citation type="submission" date="2021-02" db="EMBL/GenBank/DDBJ databases">
        <title>Genome assembly of Pseudopithomyces chartarum.</title>
        <authorList>
            <person name="Jauregui R."/>
            <person name="Singh J."/>
            <person name="Voisey C."/>
        </authorList>
    </citation>
    <scope>NUCLEOTIDE SEQUENCE [LARGE SCALE GENOMIC DNA]</scope>
    <source>
        <strain evidence="4 5">AGR01</strain>
    </source>
</reference>
<feature type="region of interest" description="Disordered" evidence="1">
    <location>
        <begin position="375"/>
        <end position="394"/>
    </location>
</feature>
<evidence type="ECO:0000256" key="2">
    <source>
        <dbReference type="SAM" id="Phobius"/>
    </source>
</evidence>
<organism evidence="4 5">
    <name type="scientific">Pseudopithomyces chartarum</name>
    <dbReference type="NCBI Taxonomy" id="1892770"/>
    <lineage>
        <taxon>Eukaryota</taxon>
        <taxon>Fungi</taxon>
        <taxon>Dikarya</taxon>
        <taxon>Ascomycota</taxon>
        <taxon>Pezizomycotina</taxon>
        <taxon>Dothideomycetes</taxon>
        <taxon>Pleosporomycetidae</taxon>
        <taxon>Pleosporales</taxon>
        <taxon>Massarineae</taxon>
        <taxon>Didymosphaeriaceae</taxon>
        <taxon>Pseudopithomyces</taxon>
    </lineage>
</organism>
<protein>
    <recommendedName>
        <fullName evidence="3">Apple domain-containing protein</fullName>
    </recommendedName>
</protein>